<dbReference type="InterPro" id="IPR006597">
    <property type="entry name" value="Sel1-like"/>
</dbReference>
<dbReference type="Proteomes" id="UP000193380">
    <property type="component" value="Unassembled WGS sequence"/>
</dbReference>
<dbReference type="SMART" id="SM00671">
    <property type="entry name" value="SEL1"/>
    <property type="match status" value="7"/>
</dbReference>
<keyword evidence="2" id="KW-0472">Membrane</keyword>
<accession>A0A060X217</accession>
<reference evidence="4" key="1">
    <citation type="journal article" date="2014" name="Nat. Commun.">
        <title>The rainbow trout genome provides novel insights into evolution after whole-genome duplication in vertebrates.</title>
        <authorList>
            <person name="Berthelot C."/>
            <person name="Brunet F."/>
            <person name="Chalopin D."/>
            <person name="Juanchich A."/>
            <person name="Bernard M."/>
            <person name="Noel B."/>
            <person name="Bento P."/>
            <person name="Da Silva C."/>
            <person name="Labadie K."/>
            <person name="Alberti A."/>
            <person name="Aury J.M."/>
            <person name="Louis A."/>
            <person name="Dehais P."/>
            <person name="Bardou P."/>
            <person name="Montfort J."/>
            <person name="Klopp C."/>
            <person name="Cabau C."/>
            <person name="Gaspin C."/>
            <person name="Thorgaard G.H."/>
            <person name="Boussaha M."/>
            <person name="Quillet E."/>
            <person name="Guyomard R."/>
            <person name="Galiana D."/>
            <person name="Bobe J."/>
            <person name="Volff J.N."/>
            <person name="Genet C."/>
            <person name="Wincker P."/>
            <person name="Jaillon O."/>
            <person name="Roest Crollius H."/>
            <person name="Guiguen Y."/>
        </authorList>
    </citation>
    <scope>NUCLEOTIDE SEQUENCE [LARGE SCALE GENOMIC DNA]</scope>
</reference>
<dbReference type="Pfam" id="PF08238">
    <property type="entry name" value="Sel1"/>
    <property type="match status" value="7"/>
</dbReference>
<name>A0A060X217_ONCMY</name>
<feature type="transmembrane region" description="Helical" evidence="2">
    <location>
        <begin position="1032"/>
        <end position="1056"/>
    </location>
</feature>
<sequence length="1153" mass="129952">MKVFESFNLCGHAVTVVIVLSLALCESSSHITPTSSSPAGESSVLHGDSIQFDLVPDIVMNGSVVQVSYQCSRACEVGVEVMVPTQTKTGVAVFRRRWTNHRRLHVPRTHPVKLWFPPGMAYRKDLFMRRTLDVHNVMVRAWLDHLEQGKGDKGHVNRTSTYNGSLVRTFKVLQAVLPSERPARLYPGCPSWMADLMWQLTRDRIRQCPHESDTVDILTFPMVSTGKSFGVIRKIHPFINRDLERDRVLTVEQPSITVSIWVFLVQWCDKKLCGIIHHVDQNSKYDTPLMQLTNTGDIIIQVRVVSGGDKAFRAHTALPLWTWIRLDCFIQGSKVTLQVKPEMTSGGMVGNTHIFDFQSDIHYNDTGGYFVIGGGRFMPGFHGYFGPIKYYRLGTEKVINFLSPVKTLEGLEKTHRECDVIREVTAAFLQAVTHNQEVFMTGLCHSHYISLWRRFGQNTCRQTWTWEAQKKHRVLFTFLETQLKDFTTGTKNRRTPLYLGSRLFEHVVNRLSNRGSNQMDSTTTTSSLIALLQMSSCYGYHHSSLLLSTIYLAGLGAPVDQQQGHVYSLIGALGDNRLALMHLGYKHTQGIDGFPKDFDMAYSYYSNVGAQTSIDQGRVLGNQQYITEHILISNEDHLNSLTHETGDTFQYIKLQADRGDVESQKLLAKLLFWGQNGVSKDVGSAVKWYAKSAMELEDPAAMYEYSILLFKGQGVKRNMTLGLQILEKAAAKGSVQALNGLGWYYSTILRDYKTAYKYFEQAAHNGSHDGMFNLGVYHLNGKNPHNPEKNETAAFHLFLNSSLYGHVDGAVEAAWYLSTGNLEGVSRDTERAVIMLKQICEQNGYLGYIVREALQAYLQGFWGEALVRYALAAETGLGVAQNNVAYLCEELKQSYDCQWRYYNHSTMNYAPHDSGLLKMGDYYYSSSRLGAVDQAISLYSRAALAGSSQVSYHGIYKLVVLAEEGHDVPLIIRDRLNISIHDGLDIVVERLLQRCVELDEDEDLTPCTLALLRVRMGQSWRKMTQDPIQLSLVYISVVTLIIALITVLIQSALECLQVHIPARQRRQTTDHAVDDRTGTSPVNQAEVNGNGQQDQNDPIRREDRMSRTVRMAQGLWSILLRDGQRVQQTVDLAVTVSGVCLCVLCTLILHHLL</sequence>
<proteinExistence type="predicted"/>
<protein>
    <submittedName>
        <fullName evidence="4">Uncharacterized protein</fullName>
    </submittedName>
</protein>
<feature type="chain" id="PRO_5001590576" evidence="3">
    <location>
        <begin position="30"/>
        <end position="1153"/>
    </location>
</feature>
<keyword evidence="2" id="KW-1133">Transmembrane helix</keyword>
<dbReference type="InterPro" id="IPR042756">
    <property type="entry name" value="Sel-1L3"/>
</dbReference>
<dbReference type="PaxDb" id="8022-A0A060X217"/>
<evidence type="ECO:0000313" key="5">
    <source>
        <dbReference type="Proteomes" id="UP000193380"/>
    </source>
</evidence>
<evidence type="ECO:0000256" key="1">
    <source>
        <dbReference type="SAM" id="MobiDB-lite"/>
    </source>
</evidence>
<reference evidence="4" key="2">
    <citation type="submission" date="2014-03" db="EMBL/GenBank/DDBJ databases">
        <authorList>
            <person name="Genoscope - CEA"/>
        </authorList>
    </citation>
    <scope>NUCLEOTIDE SEQUENCE</scope>
</reference>
<dbReference type="AlphaFoldDB" id="A0A060X217"/>
<dbReference type="STRING" id="8022.A0A060X217"/>
<organism evidence="4 5">
    <name type="scientific">Oncorhynchus mykiss</name>
    <name type="common">Rainbow trout</name>
    <name type="synonym">Salmo gairdneri</name>
    <dbReference type="NCBI Taxonomy" id="8022"/>
    <lineage>
        <taxon>Eukaryota</taxon>
        <taxon>Metazoa</taxon>
        <taxon>Chordata</taxon>
        <taxon>Craniata</taxon>
        <taxon>Vertebrata</taxon>
        <taxon>Euteleostomi</taxon>
        <taxon>Actinopterygii</taxon>
        <taxon>Neopterygii</taxon>
        <taxon>Teleostei</taxon>
        <taxon>Protacanthopterygii</taxon>
        <taxon>Salmoniformes</taxon>
        <taxon>Salmonidae</taxon>
        <taxon>Salmoninae</taxon>
        <taxon>Oncorhynchus</taxon>
    </lineage>
</organism>
<feature type="compositionally biased region" description="Basic and acidic residues" evidence="1">
    <location>
        <begin position="1067"/>
        <end position="1077"/>
    </location>
</feature>
<dbReference type="PANTHER" id="PTHR44444">
    <property type="entry name" value="PROTEIN SEL-1 HOMOLOG 3"/>
    <property type="match status" value="1"/>
</dbReference>
<feature type="signal peptide" evidence="3">
    <location>
        <begin position="1"/>
        <end position="29"/>
    </location>
</feature>
<feature type="compositionally biased region" description="Polar residues" evidence="1">
    <location>
        <begin position="1078"/>
        <end position="1096"/>
    </location>
</feature>
<dbReference type="PANTHER" id="PTHR44444:SF1">
    <property type="entry name" value="PROTEIN SEL-1 HOMOLOG 3"/>
    <property type="match status" value="1"/>
</dbReference>
<feature type="region of interest" description="Disordered" evidence="1">
    <location>
        <begin position="1067"/>
        <end position="1104"/>
    </location>
</feature>
<keyword evidence="3" id="KW-0732">Signal</keyword>
<gene>
    <name evidence="4" type="ORF">GSONMT00016854001</name>
</gene>
<evidence type="ECO:0000313" key="4">
    <source>
        <dbReference type="EMBL" id="CDQ73247.1"/>
    </source>
</evidence>
<keyword evidence="2" id="KW-0812">Transmembrane</keyword>
<evidence type="ECO:0000256" key="2">
    <source>
        <dbReference type="SAM" id="Phobius"/>
    </source>
</evidence>
<dbReference type="SUPFAM" id="SSF81901">
    <property type="entry name" value="HCP-like"/>
    <property type="match status" value="2"/>
</dbReference>
<dbReference type="Gene3D" id="1.25.40.10">
    <property type="entry name" value="Tetratricopeptide repeat domain"/>
    <property type="match status" value="4"/>
</dbReference>
<feature type="transmembrane region" description="Helical" evidence="2">
    <location>
        <begin position="1130"/>
        <end position="1152"/>
    </location>
</feature>
<dbReference type="EMBL" id="FR904889">
    <property type="protein sequence ID" value="CDQ73247.1"/>
    <property type="molecule type" value="Genomic_DNA"/>
</dbReference>
<evidence type="ECO:0000256" key="3">
    <source>
        <dbReference type="SAM" id="SignalP"/>
    </source>
</evidence>
<dbReference type="InterPro" id="IPR011990">
    <property type="entry name" value="TPR-like_helical_dom_sf"/>
</dbReference>